<dbReference type="PANTHER" id="PTHR43334:SF1">
    <property type="entry name" value="3-HYDROXYPROPIONATE--COA LIGASE [ADP-FORMING]"/>
    <property type="match status" value="1"/>
</dbReference>
<evidence type="ECO:0000313" key="6">
    <source>
        <dbReference type="Proteomes" id="UP001549320"/>
    </source>
</evidence>
<evidence type="ECO:0000313" key="5">
    <source>
        <dbReference type="EMBL" id="MET4575366.1"/>
    </source>
</evidence>
<keyword evidence="2" id="KW-0547">Nucleotide-binding</keyword>
<dbReference type="Pfam" id="PF13607">
    <property type="entry name" value="Succ_CoA_lig"/>
    <property type="match status" value="1"/>
</dbReference>
<evidence type="ECO:0000259" key="4">
    <source>
        <dbReference type="SMART" id="SM00881"/>
    </source>
</evidence>
<dbReference type="GO" id="GO:0043758">
    <property type="term" value="F:acetate-CoA ligase (ADP-forming) activity"/>
    <property type="evidence" value="ECO:0007669"/>
    <property type="project" value="UniProtKB-EC"/>
</dbReference>
<organism evidence="5 6">
    <name type="scientific">Ottowia thiooxydans</name>
    <dbReference type="NCBI Taxonomy" id="219182"/>
    <lineage>
        <taxon>Bacteria</taxon>
        <taxon>Pseudomonadati</taxon>
        <taxon>Pseudomonadota</taxon>
        <taxon>Betaproteobacteria</taxon>
        <taxon>Burkholderiales</taxon>
        <taxon>Comamonadaceae</taxon>
        <taxon>Ottowia</taxon>
    </lineage>
</organism>
<dbReference type="Gene3D" id="3.40.50.720">
    <property type="entry name" value="NAD(P)-binding Rossmann-like Domain"/>
    <property type="match status" value="1"/>
</dbReference>
<dbReference type="InterPro" id="IPR043938">
    <property type="entry name" value="Ligase_CoA_dom"/>
</dbReference>
<protein>
    <submittedName>
        <fullName evidence="5">Acyl-CoA synthetase (NDP forming)</fullName>
        <ecNumber evidence="5">6.2.1.13</ecNumber>
    </submittedName>
</protein>
<feature type="domain" description="CoA-binding" evidence="4">
    <location>
        <begin position="5"/>
        <end position="100"/>
    </location>
</feature>
<dbReference type="EMBL" id="JBEPSH010000001">
    <property type="protein sequence ID" value="MET4575366.1"/>
    <property type="molecule type" value="Genomic_DNA"/>
</dbReference>
<dbReference type="Gene3D" id="3.30.470.20">
    <property type="entry name" value="ATP-grasp fold, B domain"/>
    <property type="match status" value="1"/>
</dbReference>
<dbReference type="SMART" id="SM00881">
    <property type="entry name" value="CoA_binding"/>
    <property type="match status" value="1"/>
</dbReference>
<dbReference type="SUPFAM" id="SSF51735">
    <property type="entry name" value="NAD(P)-binding Rossmann-fold domains"/>
    <property type="match status" value="1"/>
</dbReference>
<dbReference type="InterPro" id="IPR013815">
    <property type="entry name" value="ATP_grasp_subdomain_1"/>
</dbReference>
<name>A0ABV2Q2V6_9BURK</name>
<dbReference type="SUPFAM" id="SSF56059">
    <property type="entry name" value="Glutathione synthetase ATP-binding domain-like"/>
    <property type="match status" value="1"/>
</dbReference>
<dbReference type="Pfam" id="PF19045">
    <property type="entry name" value="Ligase_CoA_2"/>
    <property type="match status" value="1"/>
</dbReference>
<dbReference type="PANTHER" id="PTHR43334">
    <property type="entry name" value="ACETATE--COA LIGASE [ADP-FORMING]"/>
    <property type="match status" value="1"/>
</dbReference>
<dbReference type="SUPFAM" id="SSF52210">
    <property type="entry name" value="Succinyl-CoA synthetase domains"/>
    <property type="match status" value="2"/>
</dbReference>
<dbReference type="InterPro" id="IPR051538">
    <property type="entry name" value="Acyl-CoA_Synth/Transferase"/>
</dbReference>
<keyword evidence="3" id="KW-0067">ATP-binding</keyword>
<evidence type="ECO:0000256" key="2">
    <source>
        <dbReference type="ARBA" id="ARBA00022741"/>
    </source>
</evidence>
<dbReference type="Proteomes" id="UP001549320">
    <property type="component" value="Unassembled WGS sequence"/>
</dbReference>
<dbReference type="Gene3D" id="3.30.1490.20">
    <property type="entry name" value="ATP-grasp fold, A domain"/>
    <property type="match status" value="1"/>
</dbReference>
<dbReference type="Pfam" id="PF13380">
    <property type="entry name" value="CoA_binding_2"/>
    <property type="match status" value="1"/>
</dbReference>
<dbReference type="Gene3D" id="3.40.50.261">
    <property type="entry name" value="Succinyl-CoA synthetase domains"/>
    <property type="match status" value="2"/>
</dbReference>
<dbReference type="Pfam" id="PF13549">
    <property type="entry name" value="ATP-grasp_5"/>
    <property type="match status" value="1"/>
</dbReference>
<keyword evidence="1 5" id="KW-0436">Ligase</keyword>
<reference evidence="5 6" key="1">
    <citation type="submission" date="2024-06" db="EMBL/GenBank/DDBJ databases">
        <title>Sorghum-associated microbial communities from plants grown in Nebraska, USA.</title>
        <authorList>
            <person name="Schachtman D."/>
        </authorList>
    </citation>
    <scope>NUCLEOTIDE SEQUENCE [LARGE SCALE GENOMIC DNA]</scope>
    <source>
        <strain evidence="5 6">2709</strain>
    </source>
</reference>
<keyword evidence="6" id="KW-1185">Reference proteome</keyword>
<dbReference type="InterPro" id="IPR036291">
    <property type="entry name" value="NAD(P)-bd_dom_sf"/>
</dbReference>
<dbReference type="InterPro" id="IPR032875">
    <property type="entry name" value="Succ_CoA_lig_flav_dom"/>
</dbReference>
<evidence type="ECO:0000256" key="1">
    <source>
        <dbReference type="ARBA" id="ARBA00022598"/>
    </source>
</evidence>
<dbReference type="EC" id="6.2.1.13" evidence="5"/>
<evidence type="ECO:0000256" key="3">
    <source>
        <dbReference type="ARBA" id="ARBA00022840"/>
    </source>
</evidence>
<dbReference type="InterPro" id="IPR003781">
    <property type="entry name" value="CoA-bd"/>
</dbReference>
<accession>A0ABV2Q2V6</accession>
<sequence length="703" mass="74896">MLETFFDPTSIALIGATDDASKIGGKIVLTLLREKYAGRFYPVNRTSNRIAGYAAYPSIGAVPDSVDLALIAVPARQVPGVLEECAEKGIRNAVIFSSGFSEEGGEGAALQRQIEDICRRTGIRVNGPNSEGFFNVHAGVAATFSPALDVPKPPQGSMGTGIVSQSGGLGFALYNRGRQRNMAFSHIVSVGNQVDLELNDYIDHLLDDPATGNVMLYVESFRKPKRFLELARRAAQLKKPLIVAKVGRSRAGQRAAASHTGAMAGSVRVTDAVLDHHGVLRANDQDELLDLAAAFSQGKRMRGDRVAIVSTSGGTAVWLTDTCEEMGFEVPPIDGERQARLAQFIPSYGSTNNPVDITAQGVNAYAQTLEVLGDADYIDAIIIASSFAHDTRLKKEGEAIARLVKELDIPVFIYTYTLPSASSMQILQQLGLFCYSTISGCVRGLQGLRAYSKFQEELNGRFGAPDAQALPTCVRRALEGTEATMCEYETKHLLAAFDIELPVERLAKTPQEAVAHAADIGGAVALKIQSPHIPHKTEAGGVLLKLETSDAVRQGAEAILKNARLHVPNADIHGVLVQAMGKPGLEMMAGIVNDVSFGPMVMVGLGGIYVEVLEDTALAPAPLTAHTALKMVQSLKGYPMLSGARGRPPCDVPALCQLLVKLSQLAASSGDRLVEMDINPILVHEDGAGLTIVDALGVRSLTP</sequence>
<comment type="caution">
    <text evidence="5">The sequence shown here is derived from an EMBL/GenBank/DDBJ whole genome shotgun (WGS) entry which is preliminary data.</text>
</comment>
<dbReference type="InterPro" id="IPR016102">
    <property type="entry name" value="Succinyl-CoA_synth-like"/>
</dbReference>
<proteinExistence type="predicted"/>
<dbReference type="RefSeq" id="WP_354440763.1">
    <property type="nucleotide sequence ID" value="NZ_JBEPSH010000001.1"/>
</dbReference>
<gene>
    <name evidence="5" type="ORF">ABIE13_000463</name>
</gene>